<sequence length="73" mass="7462">MVGSICCRRDSRGEAGHSGAAALHEMRRHGDLLPLLMQGAVALSGSAASPVWKEGDGGLGVTCRFCVGPGIVK</sequence>
<evidence type="ECO:0000313" key="2">
    <source>
        <dbReference type="Proteomes" id="UP000594638"/>
    </source>
</evidence>
<reference evidence="1 2" key="1">
    <citation type="submission" date="2019-12" db="EMBL/GenBank/DDBJ databases">
        <authorList>
            <person name="Alioto T."/>
            <person name="Alioto T."/>
            <person name="Gomez Garrido J."/>
        </authorList>
    </citation>
    <scope>NUCLEOTIDE SEQUENCE [LARGE SCALE GENOMIC DNA]</scope>
</reference>
<dbReference type="EMBL" id="CACTIH010009199">
    <property type="protein sequence ID" value="CAA3027318.1"/>
    <property type="molecule type" value="Genomic_DNA"/>
</dbReference>
<dbReference type="Proteomes" id="UP000594638">
    <property type="component" value="Unassembled WGS sequence"/>
</dbReference>
<evidence type="ECO:0000313" key="1">
    <source>
        <dbReference type="EMBL" id="CAA3027318.1"/>
    </source>
</evidence>
<comment type="caution">
    <text evidence="1">The sequence shown here is derived from an EMBL/GenBank/DDBJ whole genome shotgun (WGS) entry which is preliminary data.</text>
</comment>
<dbReference type="AlphaFoldDB" id="A0A8S0V754"/>
<protein>
    <submittedName>
        <fullName evidence="1">Uncharacterized protein</fullName>
    </submittedName>
</protein>
<accession>A0A8S0V754</accession>
<name>A0A8S0V754_OLEEU</name>
<gene>
    <name evidence="1" type="ORF">OLEA9_A064595</name>
</gene>
<keyword evidence="2" id="KW-1185">Reference proteome</keyword>
<proteinExistence type="predicted"/>
<dbReference type="Gramene" id="OE9A064595T1">
    <property type="protein sequence ID" value="OE9A064595C1"/>
    <property type="gene ID" value="OE9A064595"/>
</dbReference>
<organism evidence="1 2">
    <name type="scientific">Olea europaea subsp. europaea</name>
    <dbReference type="NCBI Taxonomy" id="158383"/>
    <lineage>
        <taxon>Eukaryota</taxon>
        <taxon>Viridiplantae</taxon>
        <taxon>Streptophyta</taxon>
        <taxon>Embryophyta</taxon>
        <taxon>Tracheophyta</taxon>
        <taxon>Spermatophyta</taxon>
        <taxon>Magnoliopsida</taxon>
        <taxon>eudicotyledons</taxon>
        <taxon>Gunneridae</taxon>
        <taxon>Pentapetalae</taxon>
        <taxon>asterids</taxon>
        <taxon>lamiids</taxon>
        <taxon>Lamiales</taxon>
        <taxon>Oleaceae</taxon>
        <taxon>Oleeae</taxon>
        <taxon>Olea</taxon>
    </lineage>
</organism>